<dbReference type="EMBL" id="VDDC01000012">
    <property type="protein sequence ID" value="TNH39796.1"/>
    <property type="molecule type" value="Genomic_DNA"/>
</dbReference>
<protein>
    <recommendedName>
        <fullName evidence="1">DUF6538 domain-containing protein</fullName>
    </recommendedName>
</protein>
<evidence type="ECO:0000313" key="3">
    <source>
        <dbReference type="Proteomes" id="UP000304880"/>
    </source>
</evidence>
<dbReference type="Pfam" id="PF20172">
    <property type="entry name" value="DUF6538"/>
    <property type="match status" value="1"/>
</dbReference>
<reference evidence="2 3" key="1">
    <citation type="submission" date="2019-06" db="EMBL/GenBank/DDBJ databases">
        <authorList>
            <person name="Li J."/>
        </authorList>
    </citation>
    <scope>NUCLEOTIDE SEQUENCE [LARGE SCALE GENOMIC DNA]</scope>
    <source>
        <strain evidence="2 3">CGMCC 1.8012</strain>
    </source>
</reference>
<sequence length="174" mass="19534">MAVYKLAPHTFIKEGVFYFVRRIPVELQKHYTSNKIAYSLRTRSVAVAAARAVRAASQLDEYWFHLRAQDSELPGKHMLRLNMSKQAASPQPDEPSLTNNQLKLSECVATYIRLKGCGKPETFRRAAERSCGYVIDVCGDKGLSDYTRKDANAFRDALVARGMAGSSITRIFGR</sequence>
<gene>
    <name evidence="2" type="ORF">FHD67_07300</name>
</gene>
<organism evidence="2 3">
    <name type="scientific">Paracoccus haeundaensis</name>
    <dbReference type="NCBI Taxonomy" id="225362"/>
    <lineage>
        <taxon>Bacteria</taxon>
        <taxon>Pseudomonadati</taxon>
        <taxon>Pseudomonadota</taxon>
        <taxon>Alphaproteobacteria</taxon>
        <taxon>Rhodobacterales</taxon>
        <taxon>Paracoccaceae</taxon>
        <taxon>Paracoccus</taxon>
    </lineage>
</organism>
<keyword evidence="3" id="KW-1185">Reference proteome</keyword>
<comment type="caution">
    <text evidence="2">The sequence shown here is derived from an EMBL/GenBank/DDBJ whole genome shotgun (WGS) entry which is preliminary data.</text>
</comment>
<evidence type="ECO:0000313" key="2">
    <source>
        <dbReference type="EMBL" id="TNH39796.1"/>
    </source>
</evidence>
<accession>A0A5C4R710</accession>
<dbReference type="Proteomes" id="UP000304880">
    <property type="component" value="Unassembled WGS sequence"/>
</dbReference>
<proteinExistence type="predicted"/>
<dbReference type="RefSeq" id="WP_139598322.1">
    <property type="nucleotide sequence ID" value="NZ_VDDC01000012.1"/>
</dbReference>
<dbReference type="InterPro" id="IPR046668">
    <property type="entry name" value="DUF6538"/>
</dbReference>
<feature type="domain" description="DUF6538" evidence="1">
    <location>
        <begin position="9"/>
        <end position="67"/>
    </location>
</feature>
<name>A0A5C4R710_9RHOB</name>
<dbReference type="AlphaFoldDB" id="A0A5C4R710"/>
<evidence type="ECO:0000259" key="1">
    <source>
        <dbReference type="Pfam" id="PF20172"/>
    </source>
</evidence>